<dbReference type="Gene3D" id="1.10.287.80">
    <property type="entry name" value="ATP synthase, gamma subunit, helix hairpin domain"/>
    <property type="match status" value="1"/>
</dbReference>
<evidence type="ECO:0000256" key="3">
    <source>
        <dbReference type="ARBA" id="ARBA00007681"/>
    </source>
</evidence>
<evidence type="ECO:0000256" key="6">
    <source>
        <dbReference type="ARBA" id="ARBA00023065"/>
    </source>
</evidence>
<evidence type="ECO:0000256" key="9">
    <source>
        <dbReference type="ARBA" id="ARBA00023310"/>
    </source>
</evidence>
<evidence type="ECO:0000256" key="4">
    <source>
        <dbReference type="ARBA" id="ARBA00022448"/>
    </source>
</evidence>
<dbReference type="PANTHER" id="PTHR11693">
    <property type="entry name" value="ATP SYNTHASE GAMMA CHAIN"/>
    <property type="match status" value="1"/>
</dbReference>
<evidence type="ECO:0000313" key="12">
    <source>
        <dbReference type="Proteomes" id="UP000033769"/>
    </source>
</evidence>
<dbReference type="Pfam" id="PF00231">
    <property type="entry name" value="ATP-synt"/>
    <property type="match status" value="1"/>
</dbReference>
<comment type="function">
    <text evidence="1">Produces ATP from ADP in the presence of a proton gradient across the membrane. The gamma chain is believed to be important in regulating ATPase activity and the flow of protons through the CF(0) complex.</text>
</comment>
<accession>A0A0F3MD40</accession>
<dbReference type="EMBL" id="LANO01000008">
    <property type="protein sequence ID" value="KJV53412.1"/>
    <property type="molecule type" value="Genomic_DNA"/>
</dbReference>
<keyword evidence="7" id="KW-0472">Membrane</keyword>
<dbReference type="CDD" id="cd12151">
    <property type="entry name" value="F1-ATPase_gamma"/>
    <property type="match status" value="1"/>
</dbReference>
<dbReference type="AlphaFoldDB" id="A0A0F3MD40"/>
<evidence type="ECO:0000313" key="11">
    <source>
        <dbReference type="EMBL" id="SPR11449.1"/>
    </source>
</evidence>
<comment type="subcellular location">
    <subcellularLocation>
        <location evidence="2">Membrane</location>
        <topology evidence="2">Peripheral membrane protein</topology>
    </subcellularLocation>
</comment>
<reference evidence="13" key="2">
    <citation type="submission" date="2018-03" db="EMBL/GenBank/DDBJ databases">
        <authorList>
            <person name="Batty M. E."/>
            <person name="Batty M E."/>
        </authorList>
    </citation>
    <scope>NUCLEOTIDE SEQUENCE [LARGE SCALE GENOMIC DNA]</scope>
    <source>
        <strain evidence="13">Gilliam</strain>
    </source>
</reference>
<dbReference type="PANTHER" id="PTHR11693:SF22">
    <property type="entry name" value="ATP SYNTHASE SUBUNIT GAMMA, MITOCHONDRIAL"/>
    <property type="match status" value="1"/>
</dbReference>
<dbReference type="InterPro" id="IPR000131">
    <property type="entry name" value="ATP_synth_F1_gsu"/>
</dbReference>
<keyword evidence="5" id="KW-0375">Hydrogen ion transport</keyword>
<keyword evidence="9" id="KW-0066">ATP synthesis</keyword>
<organism evidence="10 12">
    <name type="scientific">Orientia tsutsugamushi str. Gilliam</name>
    <dbReference type="NCBI Taxonomy" id="1359184"/>
    <lineage>
        <taxon>Bacteria</taxon>
        <taxon>Pseudomonadati</taxon>
        <taxon>Pseudomonadota</taxon>
        <taxon>Alphaproteobacteria</taxon>
        <taxon>Rickettsiales</taxon>
        <taxon>Rickettsiaceae</taxon>
        <taxon>Rickettsieae</taxon>
        <taxon>Orientia</taxon>
    </lineage>
</organism>
<keyword evidence="8" id="KW-0139">CF(1)</keyword>
<keyword evidence="4" id="KW-0813">Transport</keyword>
<comment type="similarity">
    <text evidence="3">Belongs to the ATPase gamma chain family.</text>
</comment>
<evidence type="ECO:0000313" key="13">
    <source>
        <dbReference type="Proteomes" id="UP000244959"/>
    </source>
</evidence>
<gene>
    <name evidence="11" type="ORF">GILLIAM_02296</name>
    <name evidence="10" type="ORF">OTSGILL_0779</name>
</gene>
<evidence type="ECO:0000256" key="5">
    <source>
        <dbReference type="ARBA" id="ARBA00022781"/>
    </source>
</evidence>
<evidence type="ECO:0000256" key="8">
    <source>
        <dbReference type="ARBA" id="ARBA00023196"/>
    </source>
</evidence>
<dbReference type="Proteomes" id="UP000244959">
    <property type="component" value="Chromosome I"/>
</dbReference>
<dbReference type="InterPro" id="IPR035968">
    <property type="entry name" value="ATP_synth_F1_ATPase_gsu"/>
</dbReference>
<dbReference type="RefSeq" id="WP_047220401.1">
    <property type="nucleotide sequence ID" value="NZ_LS398551.1"/>
</dbReference>
<dbReference type="PRINTS" id="PR00126">
    <property type="entry name" value="ATPASEGAMMA"/>
</dbReference>
<keyword evidence="13" id="KW-1185">Reference proteome</keyword>
<reference evidence="10 12" key="1">
    <citation type="submission" date="2015-02" db="EMBL/GenBank/DDBJ databases">
        <title>Genome Sequencing of Rickettsiales.</title>
        <authorList>
            <person name="Daugherty S.C."/>
            <person name="Su Q."/>
            <person name="Abolude K."/>
            <person name="Beier-Sexton M."/>
            <person name="Carlyon J.A."/>
            <person name="Carter R."/>
            <person name="Day N.P."/>
            <person name="Dumler S.J."/>
            <person name="Dyachenko V."/>
            <person name="Godinez A."/>
            <person name="Kurtti T.J."/>
            <person name="Lichay M."/>
            <person name="Mullins K.E."/>
            <person name="Ott S."/>
            <person name="Pappas-Brown V."/>
            <person name="Paris D.H."/>
            <person name="Patel P."/>
            <person name="Richards A.L."/>
            <person name="Sadzewicz L."/>
            <person name="Sears K."/>
            <person name="Seidman D."/>
            <person name="Sengamalay N."/>
            <person name="Stenos J."/>
            <person name="Tallon L.J."/>
            <person name="Vincent G."/>
            <person name="Fraser C.M."/>
            <person name="Munderloh U."/>
            <person name="Dunning-Hotopp J.C."/>
        </authorList>
    </citation>
    <scope>NUCLEOTIDE SEQUENCE [LARGE SCALE GENOMIC DNA]</scope>
    <source>
        <strain evidence="10 12">Gilliam</strain>
    </source>
</reference>
<reference evidence="11" key="3">
    <citation type="submission" date="2018-03" db="EMBL/GenBank/DDBJ databases">
        <authorList>
            <person name="Keele B.F."/>
        </authorList>
    </citation>
    <scope>NUCLEOTIDE SEQUENCE [LARGE SCALE GENOMIC DNA]</scope>
    <source>
        <strain evidence="11">Gilliam</strain>
    </source>
</reference>
<evidence type="ECO:0000256" key="1">
    <source>
        <dbReference type="ARBA" id="ARBA00003456"/>
    </source>
</evidence>
<keyword evidence="6" id="KW-0406">Ion transport</keyword>
<dbReference type="Proteomes" id="UP000033769">
    <property type="component" value="Unassembled WGS sequence"/>
</dbReference>
<sequence length="296" mass="33540">MTVLKQLRDRIKAVRSTQKVTKAMQLIASSRFRKLGSIMLEAENYLQIITEMLAGGLRGGDYSSLSAREQLMLGIAKQDSQVENKTAIILLIVLSSEQGLCGSFNSSILKELRHDIHNIQLQGYDFRLIIFGKRAYDNLLSDFGSKIISYNSLHSVEISTVVNFQQEIRKFTVDNANIIMCKVYYNKFINTVNQKLDILTLFPIKDLNFKKAKFSYELEGRNIISQIIDWYLIAKLFHIITLHKASEERARIVAMEAATTNADDVIAKLTIQLNRSRQAAVTKELIEVISSAEAIT</sequence>
<evidence type="ECO:0000256" key="2">
    <source>
        <dbReference type="ARBA" id="ARBA00004170"/>
    </source>
</evidence>
<dbReference type="SUPFAM" id="SSF52943">
    <property type="entry name" value="ATP synthase (F1-ATPase), gamma subunit"/>
    <property type="match status" value="1"/>
</dbReference>
<dbReference type="EMBL" id="LS398551">
    <property type="protein sequence ID" value="SPR11449.1"/>
    <property type="molecule type" value="Genomic_DNA"/>
</dbReference>
<dbReference type="GO" id="GO:0046933">
    <property type="term" value="F:proton-transporting ATP synthase activity, rotational mechanism"/>
    <property type="evidence" value="ECO:0007669"/>
    <property type="project" value="InterPro"/>
</dbReference>
<evidence type="ECO:0000256" key="7">
    <source>
        <dbReference type="ARBA" id="ARBA00023136"/>
    </source>
</evidence>
<dbReference type="GO" id="GO:0045259">
    <property type="term" value="C:proton-transporting ATP synthase complex"/>
    <property type="evidence" value="ECO:0007669"/>
    <property type="project" value="UniProtKB-KW"/>
</dbReference>
<proteinExistence type="inferred from homology"/>
<dbReference type="PATRIC" id="fig|1359184.3.peg.3171"/>
<protein>
    <submittedName>
        <fullName evidence="10">ATP synthase family protein</fullName>
    </submittedName>
    <submittedName>
        <fullName evidence="11">ATPase</fullName>
    </submittedName>
</protein>
<name>A0A0F3MD40_ORITS</name>
<dbReference type="Gene3D" id="3.40.1380.10">
    <property type="match status" value="1"/>
</dbReference>
<evidence type="ECO:0000313" key="10">
    <source>
        <dbReference type="EMBL" id="KJV53412.1"/>
    </source>
</evidence>